<reference evidence="2" key="1">
    <citation type="submission" date="2021-02" db="EMBL/GenBank/DDBJ databases">
        <authorList>
            <person name="Nowell W R."/>
        </authorList>
    </citation>
    <scope>NUCLEOTIDE SEQUENCE</scope>
    <source>
        <strain evidence="2">Ploen Becks lab</strain>
    </source>
</reference>
<evidence type="ECO:0000313" key="3">
    <source>
        <dbReference type="Proteomes" id="UP000663879"/>
    </source>
</evidence>
<dbReference type="Proteomes" id="UP000663879">
    <property type="component" value="Unassembled WGS sequence"/>
</dbReference>
<proteinExistence type="predicted"/>
<dbReference type="Gene3D" id="3.30.420.10">
    <property type="entry name" value="Ribonuclease H-like superfamily/Ribonuclease H"/>
    <property type="match status" value="1"/>
</dbReference>
<protein>
    <recommendedName>
        <fullName evidence="1">Tc1-like transposase DDE domain-containing protein</fullName>
    </recommendedName>
</protein>
<comment type="caution">
    <text evidence="2">The sequence shown here is derived from an EMBL/GenBank/DDBJ whole genome shotgun (WGS) entry which is preliminary data.</text>
</comment>
<dbReference type="OrthoDB" id="4843387at2759"/>
<sequence>MRLSSKEKAQVIILAKEKKFMYNKNKFRMMSEELKKVNVFVSAKSIKKIINKWNDLFKLGSLHTRNSSKRVISNQEWININRLILKNNEITATAIKKELNLKASERTIRRYIRILGWRKINTKYCQLVSMKNRVIRYHFALMCLYYNDFFDDVIFIDEVTVEIRKNTYKRWFKNDVIEVYRGKVGRARHNPKVHVLAGISRRGATKCVIFEGKLNSNGFQLLFKKTIKKFIENEYSDGHRLIMDNDSKHASFSTQRFLVRNYINHFKTPSQSPVF</sequence>
<dbReference type="AlphaFoldDB" id="A0A814HRT2"/>
<keyword evidence="3" id="KW-1185">Reference proteome</keyword>
<organism evidence="2 3">
    <name type="scientific">Brachionus calyciflorus</name>
    <dbReference type="NCBI Taxonomy" id="104777"/>
    <lineage>
        <taxon>Eukaryota</taxon>
        <taxon>Metazoa</taxon>
        <taxon>Spiralia</taxon>
        <taxon>Gnathifera</taxon>
        <taxon>Rotifera</taxon>
        <taxon>Eurotatoria</taxon>
        <taxon>Monogononta</taxon>
        <taxon>Pseudotrocha</taxon>
        <taxon>Ploima</taxon>
        <taxon>Brachionidae</taxon>
        <taxon>Brachionus</taxon>
    </lineage>
</organism>
<dbReference type="EMBL" id="CAJNOC010004227">
    <property type="protein sequence ID" value="CAF1014008.1"/>
    <property type="molecule type" value="Genomic_DNA"/>
</dbReference>
<gene>
    <name evidence="2" type="ORF">OXX778_LOCUS17036</name>
</gene>
<feature type="domain" description="Tc1-like transposase DDE" evidence="1">
    <location>
        <begin position="152"/>
        <end position="273"/>
    </location>
</feature>
<evidence type="ECO:0000259" key="1">
    <source>
        <dbReference type="Pfam" id="PF13358"/>
    </source>
</evidence>
<dbReference type="InterPro" id="IPR038717">
    <property type="entry name" value="Tc1-like_DDE_dom"/>
</dbReference>
<dbReference type="InterPro" id="IPR036397">
    <property type="entry name" value="RNaseH_sf"/>
</dbReference>
<accession>A0A814HRT2</accession>
<dbReference type="GO" id="GO:0003676">
    <property type="term" value="F:nucleic acid binding"/>
    <property type="evidence" value="ECO:0007669"/>
    <property type="project" value="InterPro"/>
</dbReference>
<name>A0A814HRT2_9BILA</name>
<evidence type="ECO:0000313" key="2">
    <source>
        <dbReference type="EMBL" id="CAF1014008.1"/>
    </source>
</evidence>
<dbReference type="Pfam" id="PF13358">
    <property type="entry name" value="DDE_3"/>
    <property type="match status" value="1"/>
</dbReference>